<dbReference type="Proteomes" id="UP000248616">
    <property type="component" value="Unassembled WGS sequence"/>
</dbReference>
<dbReference type="GO" id="GO:0140359">
    <property type="term" value="F:ABC-type transporter activity"/>
    <property type="evidence" value="ECO:0007669"/>
    <property type="project" value="InterPro"/>
</dbReference>
<dbReference type="Pfam" id="PF12698">
    <property type="entry name" value="ABC2_membrane_3"/>
    <property type="match status" value="1"/>
</dbReference>
<keyword evidence="2" id="KW-0812">Transmembrane</keyword>
<dbReference type="InterPro" id="IPR013525">
    <property type="entry name" value="ABC2_TM"/>
</dbReference>
<dbReference type="GO" id="GO:0016020">
    <property type="term" value="C:membrane"/>
    <property type="evidence" value="ECO:0007669"/>
    <property type="project" value="UniProtKB-SubCell"/>
</dbReference>
<keyword evidence="7" id="KW-1185">Reference proteome</keyword>
<sequence>MKSVVAAAGGPAKLPSALRAIFRRAIVRDLPVEVVDWDGSKASGSFVDAIHSAPGVKATMRSCDLCGAETAVRSGKAIAAVYIPENLERDIMRGRQPHVTVFFNKQFFAARNTTSNSIAAAVSSATADLAASPAQRGFHTGSSYR</sequence>
<evidence type="ECO:0000313" key="6">
    <source>
        <dbReference type="EMBL" id="PZV34939.1"/>
    </source>
</evidence>
<dbReference type="EMBL" id="MZXV01000062">
    <property type="protein sequence ID" value="PZV34939.1"/>
    <property type="molecule type" value="Genomic_DNA"/>
</dbReference>
<reference evidence="7" key="1">
    <citation type="submission" date="2017-03" db="EMBL/GenBank/DDBJ databases">
        <authorList>
            <person name="Safronova V.I."/>
            <person name="Sazanova A.L."/>
            <person name="Chirak E.R."/>
        </authorList>
    </citation>
    <scope>NUCLEOTIDE SEQUENCE [LARGE SCALE GENOMIC DNA]</scope>
    <source>
        <strain evidence="7">Ach-343</strain>
    </source>
</reference>
<evidence type="ECO:0000259" key="5">
    <source>
        <dbReference type="Pfam" id="PF12698"/>
    </source>
</evidence>
<dbReference type="RefSeq" id="WP_111547322.1">
    <property type="nucleotide sequence ID" value="NZ_MZXV01000062.1"/>
</dbReference>
<accession>A0A2W7CMD2</accession>
<keyword evidence="3" id="KW-1133">Transmembrane helix</keyword>
<gene>
    <name evidence="6" type="ORF">B5V02_27950</name>
</gene>
<evidence type="ECO:0000256" key="1">
    <source>
        <dbReference type="ARBA" id="ARBA00004141"/>
    </source>
</evidence>
<comment type="caution">
    <text evidence="6">The sequence shown here is derived from an EMBL/GenBank/DDBJ whole genome shotgun (WGS) entry which is preliminary data.</text>
</comment>
<dbReference type="Gene3D" id="3.40.1710.10">
    <property type="entry name" value="abc type-2 transporter like domain"/>
    <property type="match status" value="1"/>
</dbReference>
<evidence type="ECO:0000313" key="7">
    <source>
        <dbReference type="Proteomes" id="UP000248616"/>
    </source>
</evidence>
<proteinExistence type="predicted"/>
<feature type="domain" description="ABC-2 type transporter transmembrane" evidence="5">
    <location>
        <begin position="27"/>
        <end position="127"/>
    </location>
</feature>
<comment type="subcellular location">
    <subcellularLocation>
        <location evidence="1">Membrane</location>
        <topology evidence="1">Multi-pass membrane protein</topology>
    </subcellularLocation>
</comment>
<evidence type="ECO:0000256" key="4">
    <source>
        <dbReference type="ARBA" id="ARBA00023136"/>
    </source>
</evidence>
<keyword evidence="4" id="KW-0472">Membrane</keyword>
<protein>
    <recommendedName>
        <fullName evidence="5">ABC-2 type transporter transmembrane domain-containing protein</fullName>
    </recommendedName>
</protein>
<name>A0A2W7CMD2_9HYPH</name>
<evidence type="ECO:0000256" key="2">
    <source>
        <dbReference type="ARBA" id="ARBA00022692"/>
    </source>
</evidence>
<dbReference type="OrthoDB" id="9811522at2"/>
<organism evidence="6 7">
    <name type="scientific">Mesorhizobium kowhaii</name>
    <dbReference type="NCBI Taxonomy" id="1300272"/>
    <lineage>
        <taxon>Bacteria</taxon>
        <taxon>Pseudomonadati</taxon>
        <taxon>Pseudomonadota</taxon>
        <taxon>Alphaproteobacteria</taxon>
        <taxon>Hyphomicrobiales</taxon>
        <taxon>Phyllobacteriaceae</taxon>
        <taxon>Mesorhizobium</taxon>
    </lineage>
</organism>
<dbReference type="AlphaFoldDB" id="A0A2W7CMD2"/>
<evidence type="ECO:0000256" key="3">
    <source>
        <dbReference type="ARBA" id="ARBA00022989"/>
    </source>
</evidence>